<sequence length="141" mass="15247">MKRKISLTLLCSAFVFAVLPTAFAAMGTAVSQASMSKTNSTVGGELHYIISSQGTTKDISSNVKASDIETLLSQAIITRNEKKITSKDMIDSNVKSLTAKLSDQREYGTGEWYVMARGKIYYSDGTSDDSVHSVSAVYTVQ</sequence>
<evidence type="ECO:0000313" key="3">
    <source>
        <dbReference type="EMBL" id="QUO40839.1"/>
    </source>
</evidence>
<evidence type="ECO:0000313" key="2">
    <source>
        <dbReference type="EMBL" id="QQE73756.1"/>
    </source>
</evidence>
<name>A0A7T5JN56_9BACL</name>
<evidence type="ECO:0000256" key="1">
    <source>
        <dbReference type="SAM" id="SignalP"/>
    </source>
</evidence>
<reference evidence="2 4" key="1">
    <citation type="submission" date="2020-12" db="EMBL/GenBank/DDBJ databases">
        <title>strain FJAT-54423T represents a novel species of the genus Brevibacillus.</title>
        <authorList>
            <person name="Tang R."/>
        </authorList>
    </citation>
    <scope>NUCLEOTIDE SEQUENCE [LARGE SCALE GENOMIC DNA]</scope>
    <source>
        <strain evidence="2 4">FJAT-54423</strain>
    </source>
</reference>
<accession>A0A7T5JN56</accession>
<keyword evidence="1" id="KW-0732">Signal</keyword>
<dbReference type="EMBL" id="CP073708">
    <property type="protein sequence ID" value="QUO40839.1"/>
    <property type="molecule type" value="Genomic_DNA"/>
</dbReference>
<dbReference type="RefSeq" id="WP_198827356.1">
    <property type="nucleotide sequence ID" value="NZ_CP066308.1"/>
</dbReference>
<proteinExistence type="predicted"/>
<reference evidence="3" key="2">
    <citation type="submission" date="2021-04" db="EMBL/GenBank/DDBJ databases">
        <title>Brevibacillus composti FJAT-54423, complete genome.</title>
        <authorList>
            <person name="Tang R."/>
        </authorList>
    </citation>
    <scope>NUCLEOTIDE SEQUENCE</scope>
    <source>
        <strain evidence="3">FJAT-54424</strain>
    </source>
</reference>
<organism evidence="2 4">
    <name type="scientific">Brevibacillus composti</name>
    <dbReference type="NCBI Taxonomy" id="2796470"/>
    <lineage>
        <taxon>Bacteria</taxon>
        <taxon>Bacillati</taxon>
        <taxon>Bacillota</taxon>
        <taxon>Bacilli</taxon>
        <taxon>Bacillales</taxon>
        <taxon>Paenibacillaceae</taxon>
        <taxon>Brevibacillus</taxon>
    </lineage>
</organism>
<protein>
    <submittedName>
        <fullName evidence="2">Uncharacterized protein</fullName>
    </submittedName>
</protein>
<evidence type="ECO:0000313" key="5">
    <source>
        <dbReference type="Proteomes" id="UP000677234"/>
    </source>
</evidence>
<dbReference type="AlphaFoldDB" id="A0A7T5JN56"/>
<dbReference type="EMBL" id="CP066308">
    <property type="protein sequence ID" value="QQE73756.1"/>
    <property type="molecule type" value="Genomic_DNA"/>
</dbReference>
<gene>
    <name evidence="2" type="ORF">JD108_18010</name>
    <name evidence="3" type="ORF">KDJ56_17950</name>
</gene>
<feature type="signal peptide" evidence="1">
    <location>
        <begin position="1"/>
        <end position="24"/>
    </location>
</feature>
<feature type="chain" id="PRO_5032965391" evidence="1">
    <location>
        <begin position="25"/>
        <end position="141"/>
    </location>
</feature>
<dbReference type="Proteomes" id="UP000595847">
    <property type="component" value="Chromosome"/>
</dbReference>
<evidence type="ECO:0000313" key="4">
    <source>
        <dbReference type="Proteomes" id="UP000595847"/>
    </source>
</evidence>
<keyword evidence="5" id="KW-1185">Reference proteome</keyword>
<dbReference type="KEGG" id="bcop:JD108_18010"/>
<dbReference type="Proteomes" id="UP000677234">
    <property type="component" value="Chromosome"/>
</dbReference>